<dbReference type="EMBL" id="CZVV01000028">
    <property type="protein sequence ID" value="CUS99614.1"/>
    <property type="molecule type" value="Genomic_DNA"/>
</dbReference>
<keyword evidence="4 7" id="KW-0157">Chromophore</keyword>
<dbReference type="Pfam" id="PF03441">
    <property type="entry name" value="FAD_binding_7"/>
    <property type="match status" value="1"/>
</dbReference>
<dbReference type="InterPro" id="IPR006050">
    <property type="entry name" value="DNA_photolyase_N"/>
</dbReference>
<dbReference type="InterPro" id="IPR014729">
    <property type="entry name" value="Rossmann-like_a/b/a_fold"/>
</dbReference>
<evidence type="ECO:0000313" key="10">
    <source>
        <dbReference type="Proteomes" id="UP000243105"/>
    </source>
</evidence>
<dbReference type="PANTHER" id="PTHR11455:SF9">
    <property type="entry name" value="CRYPTOCHROME CIRCADIAN CLOCK 5 ISOFORM X1"/>
    <property type="match status" value="1"/>
</dbReference>
<dbReference type="InterPro" id="IPR018394">
    <property type="entry name" value="DNA_photolyase_1_CS_C"/>
</dbReference>
<dbReference type="PRINTS" id="PR00147">
    <property type="entry name" value="DNAPHOTLYASE"/>
</dbReference>
<reference evidence="9 10" key="1">
    <citation type="submission" date="2015-11" db="EMBL/GenBank/DDBJ databases">
        <authorList>
            <person name="Varghese N."/>
        </authorList>
    </citation>
    <scope>NUCLEOTIDE SEQUENCE [LARGE SCALE GENOMIC DNA]</scope>
    <source>
        <strain evidence="9 10">JGI-25</strain>
    </source>
</reference>
<organism evidence="9 10">
    <name type="scientific">Kryptobacter tengchongensis</name>
    <dbReference type="NCBI Taxonomy" id="1643429"/>
    <lineage>
        <taxon>Bacteria</taxon>
        <taxon>Pseudomonadati</taxon>
        <taxon>Candidatus Kryptoniota</taxon>
        <taxon>Candidatus Kryptobacter</taxon>
    </lineage>
</organism>
<dbReference type="SUPFAM" id="SSF52425">
    <property type="entry name" value="Cryptochrome/photolyase, N-terminal domain"/>
    <property type="match status" value="1"/>
</dbReference>
<feature type="site" description="Electron transfer via tryptophanyl radical" evidence="6">
    <location>
        <position position="297"/>
    </location>
</feature>
<dbReference type="GO" id="GO:0003677">
    <property type="term" value="F:DNA binding"/>
    <property type="evidence" value="ECO:0007669"/>
    <property type="project" value="TreeGrafter"/>
</dbReference>
<dbReference type="GO" id="GO:0006139">
    <property type="term" value="P:nucleobase-containing compound metabolic process"/>
    <property type="evidence" value="ECO:0007669"/>
    <property type="project" value="UniProtKB-ARBA"/>
</dbReference>
<comment type="cofactor">
    <cofactor evidence="1">
        <name>(6R)-5,10-methylene-5,6,7,8-tetrahydrofolate</name>
        <dbReference type="ChEBI" id="CHEBI:15636"/>
    </cofactor>
</comment>
<gene>
    <name evidence="9" type="ORF">JGI25_00602</name>
</gene>
<feature type="site" description="Electron transfer via tryptophanyl radical" evidence="6">
    <location>
        <position position="373"/>
    </location>
</feature>
<feature type="site" description="Electron transfer via tryptophanyl radical" evidence="6">
    <location>
        <position position="350"/>
    </location>
</feature>
<evidence type="ECO:0000256" key="6">
    <source>
        <dbReference type="PIRSR" id="PIRSR602081-2"/>
    </source>
</evidence>
<dbReference type="InterPro" id="IPR002081">
    <property type="entry name" value="Cryptochrome/DNA_photolyase_1"/>
</dbReference>
<dbReference type="GO" id="GO:0003904">
    <property type="term" value="F:deoxyribodipyrimidine photo-lyase activity"/>
    <property type="evidence" value="ECO:0007669"/>
    <property type="project" value="TreeGrafter"/>
</dbReference>
<dbReference type="RefSeq" id="WP_072151067.1">
    <property type="nucleotide sequence ID" value="NZ_CZVH01000006.1"/>
</dbReference>
<comment type="caution">
    <text evidence="9">The sequence shown here is derived from an EMBL/GenBank/DDBJ whole genome shotgun (WGS) entry which is preliminary data.</text>
</comment>
<name>A0A916PBD4_KRYT1</name>
<dbReference type="SUPFAM" id="SSF48173">
    <property type="entry name" value="Cryptochrome/photolyase FAD-binding domain"/>
    <property type="match status" value="1"/>
</dbReference>
<keyword evidence="3 5" id="KW-0274">FAD</keyword>
<evidence type="ECO:0000256" key="3">
    <source>
        <dbReference type="ARBA" id="ARBA00022827"/>
    </source>
</evidence>
<evidence type="ECO:0000256" key="1">
    <source>
        <dbReference type="ARBA" id="ARBA00001932"/>
    </source>
</evidence>
<keyword evidence="2 5" id="KW-0285">Flavoprotein</keyword>
<evidence type="ECO:0000256" key="4">
    <source>
        <dbReference type="ARBA" id="ARBA00022991"/>
    </source>
</evidence>
<dbReference type="InterPro" id="IPR005101">
    <property type="entry name" value="Cryptochr/Photolyase_FAD-bd"/>
</dbReference>
<dbReference type="Gene3D" id="1.25.40.80">
    <property type="match status" value="1"/>
</dbReference>
<evidence type="ECO:0000256" key="2">
    <source>
        <dbReference type="ARBA" id="ARBA00022630"/>
    </source>
</evidence>
<feature type="binding site" evidence="5">
    <location>
        <begin position="267"/>
        <end position="274"/>
    </location>
    <ligand>
        <name>FAD</name>
        <dbReference type="ChEBI" id="CHEBI:57692"/>
    </ligand>
</feature>
<feature type="binding site" evidence="5">
    <location>
        <position position="264"/>
    </location>
    <ligand>
        <name>FAD</name>
        <dbReference type="ChEBI" id="CHEBI:57692"/>
    </ligand>
</feature>
<dbReference type="PROSITE" id="PS00691">
    <property type="entry name" value="DNA_PHOTOLYASES_1_2"/>
    <property type="match status" value="1"/>
</dbReference>
<dbReference type="PROSITE" id="PS00394">
    <property type="entry name" value="DNA_PHOTOLYASES_1_1"/>
    <property type="match status" value="1"/>
</dbReference>
<dbReference type="PANTHER" id="PTHR11455">
    <property type="entry name" value="CRYPTOCHROME"/>
    <property type="match status" value="1"/>
</dbReference>
<dbReference type="AlphaFoldDB" id="A0A916PBD4"/>
<comment type="cofactor">
    <cofactor evidence="5">
        <name>FAD</name>
        <dbReference type="ChEBI" id="CHEBI:57692"/>
    </cofactor>
    <text evidence="5">Binds 1 FAD per subunit.</text>
</comment>
<evidence type="ECO:0000256" key="5">
    <source>
        <dbReference type="PIRSR" id="PIRSR602081-1"/>
    </source>
</evidence>
<feature type="binding site" evidence="5">
    <location>
        <begin position="234"/>
        <end position="238"/>
    </location>
    <ligand>
        <name>FAD</name>
        <dbReference type="ChEBI" id="CHEBI:57692"/>
    </ligand>
</feature>
<dbReference type="Gene3D" id="1.10.579.10">
    <property type="entry name" value="DNA Cyclobutane Dipyrimidine Photolyase, subunit A, domain 3"/>
    <property type="match status" value="1"/>
</dbReference>
<dbReference type="PROSITE" id="PS51645">
    <property type="entry name" value="PHR_CRY_ALPHA_BETA"/>
    <property type="match status" value="1"/>
</dbReference>
<dbReference type="Proteomes" id="UP000243105">
    <property type="component" value="Unassembled WGS sequence"/>
</dbReference>
<accession>A0A916PBD4</accession>
<comment type="similarity">
    <text evidence="7">Belongs to the DNA photolyase family.</text>
</comment>
<evidence type="ECO:0000313" key="9">
    <source>
        <dbReference type="EMBL" id="CUS99614.1"/>
    </source>
</evidence>
<evidence type="ECO:0000256" key="7">
    <source>
        <dbReference type="RuleBase" id="RU004182"/>
    </source>
</evidence>
<feature type="binding site" evidence="5">
    <location>
        <position position="222"/>
    </location>
    <ligand>
        <name>FAD</name>
        <dbReference type="ChEBI" id="CHEBI:57692"/>
    </ligand>
</feature>
<sequence>MKVDILWFRRDLRTKDNPLLSLPESYVLPVFIFDKNILGKLPKDDKRITFIFDKVIKLKNNLKSLGLDLAIFYGKPLDVFDLISERYQIRKIFASGDWDSYARERDRQISSKYNLQLVHDNFLIEPNLIYNLQGKPYTVFSHFEKAVSKLIYEHAKLEYKPKETLNLADFEYSKIIKVCETLELLPIDIKSIGFEKQTLTFEGAIKEPKELLDRFEKQVDFYEENRNYPFLNATSLLSVHLRFGTISVREIFRWAIEHDKKGKFISELIWREFFNYILYHYPYSEFENFRKDITVDWREDHKKFEAWKKGLTGFPLVDAGMRQLEQEGYIHNRVRMVVASFLTKNLHIDWRLGEEYFSLKLLDYEASSNIGNWQWNAGVGTDTKIRFFNPFLQSLKFDPNGDYIKKYIPELRKLDPKYLHSQEFFVKEKISGYPKPLVDLKQSISKFKEIYHRKNI</sequence>
<evidence type="ECO:0000259" key="8">
    <source>
        <dbReference type="PROSITE" id="PS51645"/>
    </source>
</evidence>
<dbReference type="Pfam" id="PF00875">
    <property type="entry name" value="DNA_photolyase"/>
    <property type="match status" value="1"/>
</dbReference>
<dbReference type="GO" id="GO:0006950">
    <property type="term" value="P:response to stress"/>
    <property type="evidence" value="ECO:0007669"/>
    <property type="project" value="UniProtKB-ARBA"/>
</dbReference>
<proteinExistence type="inferred from homology"/>
<dbReference type="InterPro" id="IPR036134">
    <property type="entry name" value="Crypto/Photolyase_FAD-like_sf"/>
</dbReference>
<dbReference type="Gene3D" id="3.40.50.620">
    <property type="entry name" value="HUPs"/>
    <property type="match status" value="1"/>
</dbReference>
<feature type="domain" description="Photolyase/cryptochrome alpha/beta" evidence="8">
    <location>
        <begin position="2"/>
        <end position="123"/>
    </location>
</feature>
<dbReference type="GO" id="GO:0071949">
    <property type="term" value="F:FAD binding"/>
    <property type="evidence" value="ECO:0007669"/>
    <property type="project" value="TreeGrafter"/>
</dbReference>
<protein>
    <submittedName>
        <fullName evidence="9">Deoxyribodipyrimidine photo-lyase</fullName>
    </submittedName>
</protein>
<dbReference type="InterPro" id="IPR036155">
    <property type="entry name" value="Crypto/Photolyase_N_sf"/>
</dbReference>